<dbReference type="RefSeq" id="WP_132242451.1">
    <property type="nucleotide sequence ID" value="NZ_CBDUOC010000008.1"/>
</dbReference>
<organism evidence="6 7">
    <name type="scientific">Primorskyibacter sedentarius</name>
    <dbReference type="NCBI Taxonomy" id="745311"/>
    <lineage>
        <taxon>Bacteria</taxon>
        <taxon>Pseudomonadati</taxon>
        <taxon>Pseudomonadota</taxon>
        <taxon>Alphaproteobacteria</taxon>
        <taxon>Rhodobacterales</taxon>
        <taxon>Roseobacteraceae</taxon>
        <taxon>Primorskyibacter</taxon>
    </lineage>
</organism>
<name>A0A4R3JMY1_9RHOB</name>
<comment type="subcellular location">
    <subcellularLocation>
        <location evidence="1 4">Periplasm</location>
    </subcellularLocation>
</comment>
<dbReference type="CDD" id="cd11614">
    <property type="entry name" value="SAF_CpaB_FlgA_like"/>
    <property type="match status" value="1"/>
</dbReference>
<keyword evidence="4" id="KW-1005">Bacterial flagellum biogenesis</keyword>
<evidence type="ECO:0000256" key="4">
    <source>
        <dbReference type="RuleBase" id="RU362063"/>
    </source>
</evidence>
<dbReference type="GO" id="GO:0042597">
    <property type="term" value="C:periplasmic space"/>
    <property type="evidence" value="ECO:0007669"/>
    <property type="project" value="UniProtKB-SubCell"/>
</dbReference>
<keyword evidence="6" id="KW-0282">Flagellum</keyword>
<sequence>MKTLLALPLCLIAAPVFAETLVAARTIRAQSLLSEQDLVISDATIPGTLALVEDAVGQEARVTIYAGRPLRMGDVGPPAIVDRNDIVTLVFEQGGLVITSDGRSLGRGGEGDRIRVMNLSSRTSVFGQIDSQGQVVVSK</sequence>
<proteinExistence type="inferred from homology"/>
<dbReference type="SMART" id="SM00858">
    <property type="entry name" value="SAF"/>
    <property type="match status" value="1"/>
</dbReference>
<dbReference type="AlphaFoldDB" id="A0A4R3JMY1"/>
<comment type="similarity">
    <text evidence="4">Belongs to the FlgA family.</text>
</comment>
<evidence type="ECO:0000259" key="5">
    <source>
        <dbReference type="SMART" id="SM00858"/>
    </source>
</evidence>
<dbReference type="Gene3D" id="2.30.30.760">
    <property type="match status" value="1"/>
</dbReference>
<keyword evidence="3 4" id="KW-0574">Periplasm</keyword>
<dbReference type="InterPro" id="IPR017585">
    <property type="entry name" value="SAF_FlgA"/>
</dbReference>
<keyword evidence="7" id="KW-1185">Reference proteome</keyword>
<keyword evidence="2 4" id="KW-0732">Signal</keyword>
<dbReference type="PANTHER" id="PTHR36307:SF1">
    <property type="entry name" value="FLAGELLA BASAL BODY P-RING FORMATION PROTEIN FLGA"/>
    <property type="match status" value="1"/>
</dbReference>
<dbReference type="OrthoDB" id="7619725at2"/>
<dbReference type="EMBL" id="SLZU01000002">
    <property type="protein sequence ID" value="TCS66405.1"/>
    <property type="molecule type" value="Genomic_DNA"/>
</dbReference>
<accession>A0A4R3JMY1</accession>
<dbReference type="InterPro" id="IPR013974">
    <property type="entry name" value="SAF"/>
</dbReference>
<feature type="domain" description="SAF" evidence="5">
    <location>
        <begin position="18"/>
        <end position="76"/>
    </location>
</feature>
<protein>
    <recommendedName>
        <fullName evidence="4">Flagella basal body P-ring formation protein FlgA</fullName>
    </recommendedName>
</protein>
<evidence type="ECO:0000313" key="7">
    <source>
        <dbReference type="Proteomes" id="UP000295696"/>
    </source>
</evidence>
<dbReference type="Proteomes" id="UP000295696">
    <property type="component" value="Unassembled WGS sequence"/>
</dbReference>
<keyword evidence="6" id="KW-0969">Cilium</keyword>
<dbReference type="GO" id="GO:0044780">
    <property type="term" value="P:bacterial-type flagellum assembly"/>
    <property type="evidence" value="ECO:0007669"/>
    <property type="project" value="InterPro"/>
</dbReference>
<feature type="signal peptide" evidence="4">
    <location>
        <begin position="1"/>
        <end position="18"/>
    </location>
</feature>
<keyword evidence="6" id="KW-0966">Cell projection</keyword>
<dbReference type="Pfam" id="PF13144">
    <property type="entry name" value="ChapFlgA"/>
    <property type="match status" value="1"/>
</dbReference>
<comment type="function">
    <text evidence="4">Involved in the assembly process of the P-ring formation. It may associate with FlgF on the rod constituting a structure essential for the P-ring assembly or may act as a modulator protein for the P-ring assembly.</text>
</comment>
<feature type="chain" id="PRO_5021042133" description="Flagella basal body P-ring formation protein FlgA" evidence="4">
    <location>
        <begin position="19"/>
        <end position="139"/>
    </location>
</feature>
<dbReference type="PANTHER" id="PTHR36307">
    <property type="entry name" value="FLAGELLA BASAL BODY P-RING FORMATION PROTEIN FLGA"/>
    <property type="match status" value="1"/>
</dbReference>
<dbReference type="InterPro" id="IPR039246">
    <property type="entry name" value="Flagellar_FlgA"/>
</dbReference>
<evidence type="ECO:0000256" key="2">
    <source>
        <dbReference type="ARBA" id="ARBA00022729"/>
    </source>
</evidence>
<reference evidence="6 7" key="1">
    <citation type="submission" date="2019-03" db="EMBL/GenBank/DDBJ databases">
        <title>Genomic Encyclopedia of Type Strains, Phase IV (KMG-IV): sequencing the most valuable type-strain genomes for metagenomic binning, comparative biology and taxonomic classification.</title>
        <authorList>
            <person name="Goeker M."/>
        </authorList>
    </citation>
    <scope>NUCLEOTIDE SEQUENCE [LARGE SCALE GENOMIC DNA]</scope>
    <source>
        <strain evidence="6 7">DSM 104836</strain>
    </source>
</reference>
<evidence type="ECO:0000256" key="3">
    <source>
        <dbReference type="ARBA" id="ARBA00022764"/>
    </source>
</evidence>
<comment type="caution">
    <text evidence="6">The sequence shown here is derived from an EMBL/GenBank/DDBJ whole genome shotgun (WGS) entry which is preliminary data.</text>
</comment>
<evidence type="ECO:0000313" key="6">
    <source>
        <dbReference type="EMBL" id="TCS66405.1"/>
    </source>
</evidence>
<evidence type="ECO:0000256" key="1">
    <source>
        <dbReference type="ARBA" id="ARBA00004418"/>
    </source>
</evidence>
<gene>
    <name evidence="6" type="ORF">EDD52_102222</name>
</gene>
<dbReference type="NCBIfam" id="TIGR03170">
    <property type="entry name" value="flgA_cterm"/>
    <property type="match status" value="1"/>
</dbReference>